<feature type="transmembrane region" description="Helical" evidence="1">
    <location>
        <begin position="288"/>
        <end position="312"/>
    </location>
</feature>
<dbReference type="Pfam" id="PF04332">
    <property type="entry name" value="DUF475"/>
    <property type="match status" value="1"/>
</dbReference>
<feature type="transmembrane region" description="Helical" evidence="1">
    <location>
        <begin position="134"/>
        <end position="152"/>
    </location>
</feature>
<dbReference type="PANTHER" id="PTHR30238">
    <property type="entry name" value="MEMBRANE BOUND PREDICTED REDOX MODULATOR"/>
    <property type="match status" value="1"/>
</dbReference>
<feature type="transmembrane region" description="Helical" evidence="1">
    <location>
        <begin position="357"/>
        <end position="375"/>
    </location>
</feature>
<reference evidence="2" key="1">
    <citation type="submission" date="2021-01" db="EMBL/GenBank/DDBJ databases">
        <title>Whole genome shotgun sequence of Virgisporangium aliadipatigenens NBRC 105644.</title>
        <authorList>
            <person name="Komaki H."/>
            <person name="Tamura T."/>
        </authorList>
    </citation>
    <scope>NUCLEOTIDE SEQUENCE</scope>
    <source>
        <strain evidence="2">NBRC 105644</strain>
    </source>
</reference>
<keyword evidence="1" id="KW-1133">Transmembrane helix</keyword>
<feature type="transmembrane region" description="Helical" evidence="1">
    <location>
        <begin position="7"/>
        <end position="24"/>
    </location>
</feature>
<evidence type="ECO:0008006" key="4">
    <source>
        <dbReference type="Google" id="ProtNLM"/>
    </source>
</evidence>
<proteinExistence type="predicted"/>
<feature type="transmembrane region" description="Helical" evidence="1">
    <location>
        <begin position="257"/>
        <end position="276"/>
    </location>
</feature>
<protein>
    <recommendedName>
        <fullName evidence="4">DUF475 domain-containing protein</fullName>
    </recommendedName>
</protein>
<keyword evidence="3" id="KW-1185">Reference proteome</keyword>
<accession>A0A8J3YPT8</accession>
<evidence type="ECO:0000313" key="3">
    <source>
        <dbReference type="Proteomes" id="UP000619260"/>
    </source>
</evidence>
<sequence length="404" mass="43858">MSILRTFFWSFVVTAAGLAGGFWYGGATRDPGTTFVSAGLTALFLVAILTILEISFSFDNAVINATILRRMSKFWQTIFLTVGVLIAVFGMRLVFPFLLVSASAGISPWEAVELAVNPDSQDEFARLLVEAHPTIAAFGGIFLLMIFLDFVFEDHDFVWLRWIEKPLAKIGKLDQLSVVIALAVIAAAGEFLAPDEERSRVLLAGVLGLLTYLLVNGLSELFDVDEEDEDDEVDSDAEAVVADAKEVEKGNMSPGRAAGKLVVVTGRAAFFLFLYLEVLDASFSFDGVVGAFAITLDPIVIAIGLGVGAMYVRSLTVFLVNRGTLDSYVYLEHGAHWAIGVLAVILVLTIEFHIPEWFTGLIGVAFIALSVWSSVRRNKKVAAGELDADSDNANDEDEKELAKV</sequence>
<feature type="transmembrane region" description="Helical" evidence="1">
    <location>
        <begin position="77"/>
        <end position="99"/>
    </location>
</feature>
<name>A0A8J3YPT8_9ACTN</name>
<gene>
    <name evidence="2" type="ORF">Val02_44890</name>
</gene>
<dbReference type="RefSeq" id="WP_203901096.1">
    <property type="nucleotide sequence ID" value="NZ_BOPF01000015.1"/>
</dbReference>
<keyword evidence="1" id="KW-0472">Membrane</keyword>
<keyword evidence="1" id="KW-0812">Transmembrane</keyword>
<comment type="caution">
    <text evidence="2">The sequence shown here is derived from an EMBL/GenBank/DDBJ whole genome shotgun (WGS) entry which is preliminary data.</text>
</comment>
<evidence type="ECO:0000256" key="1">
    <source>
        <dbReference type="SAM" id="Phobius"/>
    </source>
</evidence>
<dbReference type="Proteomes" id="UP000619260">
    <property type="component" value="Unassembled WGS sequence"/>
</dbReference>
<dbReference type="EMBL" id="BOPF01000015">
    <property type="protein sequence ID" value="GIJ47603.1"/>
    <property type="molecule type" value="Genomic_DNA"/>
</dbReference>
<organism evidence="2 3">
    <name type="scientific">Virgisporangium aliadipatigenens</name>
    <dbReference type="NCBI Taxonomy" id="741659"/>
    <lineage>
        <taxon>Bacteria</taxon>
        <taxon>Bacillati</taxon>
        <taxon>Actinomycetota</taxon>
        <taxon>Actinomycetes</taxon>
        <taxon>Micromonosporales</taxon>
        <taxon>Micromonosporaceae</taxon>
        <taxon>Virgisporangium</taxon>
    </lineage>
</organism>
<dbReference type="PANTHER" id="PTHR30238:SF4">
    <property type="entry name" value="SLL1022 PROTEIN"/>
    <property type="match status" value="1"/>
</dbReference>
<feature type="transmembrane region" description="Helical" evidence="1">
    <location>
        <begin position="36"/>
        <end position="56"/>
    </location>
</feature>
<dbReference type="NCBIfam" id="NF010613">
    <property type="entry name" value="PRK14013.1-3"/>
    <property type="match status" value="1"/>
</dbReference>
<evidence type="ECO:0000313" key="2">
    <source>
        <dbReference type="EMBL" id="GIJ47603.1"/>
    </source>
</evidence>
<dbReference type="InterPro" id="IPR007427">
    <property type="entry name" value="DUF475"/>
</dbReference>
<feature type="transmembrane region" description="Helical" evidence="1">
    <location>
        <begin position="333"/>
        <end position="351"/>
    </location>
</feature>
<dbReference type="AlphaFoldDB" id="A0A8J3YPT8"/>